<gene>
    <name evidence="1" type="ORF">J2Z31_003647</name>
</gene>
<reference evidence="1 2" key="1">
    <citation type="submission" date="2021-03" db="EMBL/GenBank/DDBJ databases">
        <title>Genomic Encyclopedia of Type Strains, Phase IV (KMG-IV): sequencing the most valuable type-strain genomes for metagenomic binning, comparative biology and taxonomic classification.</title>
        <authorList>
            <person name="Goeker M."/>
        </authorList>
    </citation>
    <scope>NUCLEOTIDE SEQUENCE [LARGE SCALE GENOMIC DNA]</scope>
    <source>
        <strain evidence="1 2">DSM 13372</strain>
    </source>
</reference>
<keyword evidence="2" id="KW-1185">Reference proteome</keyword>
<sequence length="83" mass="8877">MSLNAVSIVAATAEPDVFIVKSNITDIEGNTYDTDYCSRPDDGFGLNPTLRQWLAGNPSFPVQPHVPPTAEVTRAALPPLSAH</sequence>
<comment type="caution">
    <text evidence="1">The sequence shown here is derived from an EMBL/GenBank/DDBJ whole genome shotgun (WGS) entry which is preliminary data.</text>
</comment>
<dbReference type="RefSeq" id="WP_234939482.1">
    <property type="nucleotide sequence ID" value="NZ_JAGILA010000004.1"/>
</dbReference>
<proteinExistence type="predicted"/>
<organism evidence="1 2">
    <name type="scientific">Sinorhizobium kostiense</name>
    <dbReference type="NCBI Taxonomy" id="76747"/>
    <lineage>
        <taxon>Bacteria</taxon>
        <taxon>Pseudomonadati</taxon>
        <taxon>Pseudomonadota</taxon>
        <taxon>Alphaproteobacteria</taxon>
        <taxon>Hyphomicrobiales</taxon>
        <taxon>Rhizobiaceae</taxon>
        <taxon>Sinorhizobium/Ensifer group</taxon>
        <taxon>Sinorhizobium</taxon>
    </lineage>
</organism>
<dbReference type="Proteomes" id="UP000730739">
    <property type="component" value="Unassembled WGS sequence"/>
</dbReference>
<accession>A0ABS4R2J8</accession>
<evidence type="ECO:0000313" key="1">
    <source>
        <dbReference type="EMBL" id="MBP2237133.1"/>
    </source>
</evidence>
<evidence type="ECO:0000313" key="2">
    <source>
        <dbReference type="Proteomes" id="UP000730739"/>
    </source>
</evidence>
<name>A0ABS4R2J8_9HYPH</name>
<protein>
    <submittedName>
        <fullName evidence="1">Uncharacterized protein</fullName>
    </submittedName>
</protein>
<dbReference type="EMBL" id="JAGILA010000004">
    <property type="protein sequence ID" value="MBP2237133.1"/>
    <property type="molecule type" value="Genomic_DNA"/>
</dbReference>